<feature type="transmembrane region" description="Helical" evidence="9">
    <location>
        <begin position="314"/>
        <end position="337"/>
    </location>
</feature>
<keyword evidence="8 9" id="KW-0472">Membrane</keyword>
<sequence length="518" mass="57654">MLSTELSSVYQSFCDGAGVLGNIFAFGLYLSPLSTFNRIIRNRSTEQFSGMPYIYGLLNCLICCWYGMPIVKNGIILVATVNSVGTVFQLVYLCIFISYAERALKMKMLALLIAVFVLFVSIVVVSLSLFDYNGRQLFVGYLSIASLIFMYGSPLIVINLVIKTKSVEFMPFNLSFATFLVSFSFTAYGVFKMDPFLYMPNGIGTMLALVQLVLYCRYKNPSEEDAVEEEEEPLLATHPSMLPTGLFSVYLGWSTAAGIAGNIFAFVLFVSPIPTFKRIVKTKSTEQFSGLPYIYALLNCLICSWYGMPAVKTGIILVATVNSIGAVFQFVYLSIFIRHAERAIKLRMMGLIAAVIVVFAFVVFVTLGLLDYDERQTFVGYLSVASLISMFASPLFIIVLDSAIYPHTYGFACTLFQKLVIKTRSVEFMPFNLSLATFLMSLSFSAYGVLKEDPFLYQDVNMPNPSFGTCVDPLQITFWMQIPNGIGTILGLVQLALYSYYSNISEDASREPLIVSYA</sequence>
<keyword evidence="5 9" id="KW-0812">Transmembrane</keyword>
<comment type="caution">
    <text evidence="10">The sequence shown here is derived from an EMBL/GenBank/DDBJ whole genome shotgun (WGS) entry which is preliminary data.</text>
</comment>
<dbReference type="FunFam" id="1.20.1280.290:FF:000002">
    <property type="entry name" value="Bidirectional sugar transporter SWEET"/>
    <property type="match status" value="1"/>
</dbReference>
<dbReference type="PANTHER" id="PTHR10791">
    <property type="entry name" value="RAG1-ACTIVATING PROTEIN 1"/>
    <property type="match status" value="1"/>
</dbReference>
<proteinExistence type="inferred from homology"/>
<reference evidence="10 11" key="1">
    <citation type="submission" date="2018-10" db="EMBL/GenBank/DDBJ databases">
        <title>A high-quality apple genome assembly.</title>
        <authorList>
            <person name="Hu J."/>
        </authorList>
    </citation>
    <scope>NUCLEOTIDE SEQUENCE [LARGE SCALE GENOMIC DNA]</scope>
    <source>
        <strain evidence="11">cv. HFTH1</strain>
        <tissue evidence="10">Young leaf</tissue>
    </source>
</reference>
<dbReference type="InterPro" id="IPR004316">
    <property type="entry name" value="SWEET_rpt"/>
</dbReference>
<feature type="transmembrane region" description="Helical" evidence="9">
    <location>
        <begin position="482"/>
        <end position="501"/>
    </location>
</feature>
<evidence type="ECO:0000256" key="2">
    <source>
        <dbReference type="ARBA" id="ARBA00007809"/>
    </source>
</evidence>
<dbReference type="GO" id="GO:0012505">
    <property type="term" value="C:endomembrane system"/>
    <property type="evidence" value="ECO:0007669"/>
    <property type="project" value="UniProtKB-SubCell"/>
</dbReference>
<evidence type="ECO:0000256" key="1">
    <source>
        <dbReference type="ARBA" id="ARBA00004127"/>
    </source>
</evidence>
<feature type="transmembrane region" description="Helical" evidence="9">
    <location>
        <begin position="378"/>
        <end position="400"/>
    </location>
</feature>
<evidence type="ECO:0000256" key="4">
    <source>
        <dbReference type="ARBA" id="ARBA00022597"/>
    </source>
</evidence>
<dbReference type="STRING" id="3750.A0A498K100"/>
<comment type="similarity">
    <text evidence="2">Belongs to the SWEET sugar transporter family.</text>
</comment>
<feature type="transmembrane region" description="Helical" evidence="9">
    <location>
        <begin position="349"/>
        <end position="372"/>
    </location>
</feature>
<keyword evidence="7 9" id="KW-1133">Transmembrane helix</keyword>
<evidence type="ECO:0000256" key="5">
    <source>
        <dbReference type="ARBA" id="ARBA00022692"/>
    </source>
</evidence>
<dbReference type="GO" id="GO:0016020">
    <property type="term" value="C:membrane"/>
    <property type="evidence" value="ECO:0007669"/>
    <property type="project" value="InterPro"/>
</dbReference>
<evidence type="ECO:0000313" key="11">
    <source>
        <dbReference type="Proteomes" id="UP000290289"/>
    </source>
</evidence>
<evidence type="ECO:0000256" key="7">
    <source>
        <dbReference type="ARBA" id="ARBA00022989"/>
    </source>
</evidence>
<dbReference type="AlphaFoldDB" id="A0A498K100"/>
<evidence type="ECO:0000256" key="9">
    <source>
        <dbReference type="SAM" id="Phobius"/>
    </source>
</evidence>
<protein>
    <recommendedName>
        <fullName evidence="12">Bidirectional sugar transporter SWEET</fullName>
    </recommendedName>
</protein>
<feature type="transmembrane region" description="Helical" evidence="9">
    <location>
        <begin position="74"/>
        <end position="97"/>
    </location>
</feature>
<evidence type="ECO:0000256" key="8">
    <source>
        <dbReference type="ARBA" id="ARBA00023136"/>
    </source>
</evidence>
<dbReference type="FunFam" id="1.20.1280.290:FF:000001">
    <property type="entry name" value="Bidirectional sugar transporter SWEET"/>
    <property type="match status" value="2"/>
</dbReference>
<feature type="transmembrane region" description="Helical" evidence="9">
    <location>
        <begin position="138"/>
        <end position="162"/>
    </location>
</feature>
<dbReference type="InterPro" id="IPR047664">
    <property type="entry name" value="SWEET"/>
</dbReference>
<dbReference type="EMBL" id="RDQH01000331">
    <property type="protein sequence ID" value="RXH99031.1"/>
    <property type="molecule type" value="Genomic_DNA"/>
</dbReference>
<feature type="transmembrane region" description="Helical" evidence="9">
    <location>
        <begin position="20"/>
        <end position="40"/>
    </location>
</feature>
<keyword evidence="11" id="KW-1185">Reference proteome</keyword>
<name>A0A498K100_MALDO</name>
<evidence type="ECO:0000256" key="3">
    <source>
        <dbReference type="ARBA" id="ARBA00022448"/>
    </source>
</evidence>
<evidence type="ECO:0000256" key="6">
    <source>
        <dbReference type="ARBA" id="ARBA00022737"/>
    </source>
</evidence>
<feature type="transmembrane region" description="Helical" evidence="9">
    <location>
        <begin position="109"/>
        <end position="132"/>
    </location>
</feature>
<organism evidence="10 11">
    <name type="scientific">Malus domestica</name>
    <name type="common">Apple</name>
    <name type="synonym">Pyrus malus</name>
    <dbReference type="NCBI Taxonomy" id="3750"/>
    <lineage>
        <taxon>Eukaryota</taxon>
        <taxon>Viridiplantae</taxon>
        <taxon>Streptophyta</taxon>
        <taxon>Embryophyta</taxon>
        <taxon>Tracheophyta</taxon>
        <taxon>Spermatophyta</taxon>
        <taxon>Magnoliopsida</taxon>
        <taxon>eudicotyledons</taxon>
        <taxon>Gunneridae</taxon>
        <taxon>Pentapetalae</taxon>
        <taxon>rosids</taxon>
        <taxon>fabids</taxon>
        <taxon>Rosales</taxon>
        <taxon>Rosaceae</taxon>
        <taxon>Amygdaloideae</taxon>
        <taxon>Maleae</taxon>
        <taxon>Malus</taxon>
    </lineage>
</organism>
<dbReference type="PANTHER" id="PTHR10791:SF57">
    <property type="entry name" value="BIDIRECTIONAL SUGAR TRANSPORTER SWEET2A"/>
    <property type="match status" value="1"/>
</dbReference>
<dbReference type="Proteomes" id="UP000290289">
    <property type="component" value="Chromosome 5"/>
</dbReference>
<feature type="transmembrane region" description="Helical" evidence="9">
    <location>
        <begin position="174"/>
        <end position="191"/>
    </location>
</feature>
<feature type="transmembrane region" description="Helical" evidence="9">
    <location>
        <begin position="431"/>
        <end position="450"/>
    </location>
</feature>
<evidence type="ECO:0000313" key="10">
    <source>
        <dbReference type="EMBL" id="RXH99031.1"/>
    </source>
</evidence>
<dbReference type="Pfam" id="PF03083">
    <property type="entry name" value="MtN3_slv"/>
    <property type="match status" value="4"/>
</dbReference>
<keyword evidence="6" id="KW-0677">Repeat</keyword>
<gene>
    <name evidence="10" type="ORF">DVH24_011356</name>
</gene>
<feature type="transmembrane region" description="Helical" evidence="9">
    <location>
        <begin position="291"/>
        <end position="308"/>
    </location>
</feature>
<keyword evidence="4" id="KW-0762">Sugar transport</keyword>
<accession>A0A498K100</accession>
<feature type="transmembrane region" description="Helical" evidence="9">
    <location>
        <begin position="250"/>
        <end position="270"/>
    </location>
</feature>
<dbReference type="GO" id="GO:0051119">
    <property type="term" value="F:sugar transmembrane transporter activity"/>
    <property type="evidence" value="ECO:0007669"/>
    <property type="project" value="InterPro"/>
</dbReference>
<evidence type="ECO:0008006" key="12">
    <source>
        <dbReference type="Google" id="ProtNLM"/>
    </source>
</evidence>
<keyword evidence="3" id="KW-0813">Transport</keyword>
<comment type="subcellular location">
    <subcellularLocation>
        <location evidence="1">Endomembrane system</location>
        <topology evidence="1">Multi-pass membrane protein</topology>
    </subcellularLocation>
</comment>
<dbReference type="GO" id="GO:0051260">
    <property type="term" value="P:protein homooligomerization"/>
    <property type="evidence" value="ECO:0007669"/>
    <property type="project" value="UniProtKB-ARBA"/>
</dbReference>
<feature type="transmembrane region" description="Helical" evidence="9">
    <location>
        <begin position="52"/>
        <end position="68"/>
    </location>
</feature>
<dbReference type="Gene3D" id="1.20.1280.290">
    <property type="match status" value="4"/>
</dbReference>